<dbReference type="InterPro" id="IPR053185">
    <property type="entry name" value="SET_domain_protein"/>
</dbReference>
<dbReference type="Pfam" id="PF00856">
    <property type="entry name" value="SET"/>
    <property type="match status" value="1"/>
</dbReference>
<dbReference type="EMBL" id="KQ964256">
    <property type="protein sequence ID" value="KXJ89121.1"/>
    <property type="molecule type" value="Genomic_DNA"/>
</dbReference>
<dbReference type="InParanoid" id="A0A136IW43"/>
<feature type="domain" description="SET" evidence="2">
    <location>
        <begin position="96"/>
        <end position="277"/>
    </location>
</feature>
<dbReference type="STRING" id="196109.A0A136IW43"/>
<keyword evidence="4" id="KW-1185">Reference proteome</keyword>
<organism evidence="3 4">
    <name type="scientific">Microdochium bolleyi</name>
    <dbReference type="NCBI Taxonomy" id="196109"/>
    <lineage>
        <taxon>Eukaryota</taxon>
        <taxon>Fungi</taxon>
        <taxon>Dikarya</taxon>
        <taxon>Ascomycota</taxon>
        <taxon>Pezizomycotina</taxon>
        <taxon>Sordariomycetes</taxon>
        <taxon>Xylariomycetidae</taxon>
        <taxon>Xylariales</taxon>
        <taxon>Microdochiaceae</taxon>
        <taxon>Microdochium</taxon>
    </lineage>
</organism>
<dbReference type="Proteomes" id="UP000070501">
    <property type="component" value="Unassembled WGS sequence"/>
</dbReference>
<proteinExistence type="predicted"/>
<dbReference type="PROSITE" id="PS50280">
    <property type="entry name" value="SET"/>
    <property type="match status" value="1"/>
</dbReference>
<dbReference type="SUPFAM" id="SSF82199">
    <property type="entry name" value="SET domain"/>
    <property type="match status" value="1"/>
</dbReference>
<dbReference type="AlphaFoldDB" id="A0A136IW43"/>
<dbReference type="InterPro" id="IPR001214">
    <property type="entry name" value="SET_dom"/>
</dbReference>
<feature type="region of interest" description="Disordered" evidence="1">
    <location>
        <begin position="54"/>
        <end position="78"/>
    </location>
</feature>
<dbReference type="CDD" id="cd20071">
    <property type="entry name" value="SET_SMYD"/>
    <property type="match status" value="1"/>
</dbReference>
<dbReference type="PANTHER" id="PTHR47332:SF4">
    <property type="entry name" value="SET DOMAIN-CONTAINING PROTEIN 5"/>
    <property type="match status" value="1"/>
</dbReference>
<evidence type="ECO:0000313" key="3">
    <source>
        <dbReference type="EMBL" id="KXJ89121.1"/>
    </source>
</evidence>
<evidence type="ECO:0000256" key="1">
    <source>
        <dbReference type="SAM" id="MobiDB-lite"/>
    </source>
</evidence>
<evidence type="ECO:0000313" key="4">
    <source>
        <dbReference type="Proteomes" id="UP000070501"/>
    </source>
</evidence>
<sequence length="409" mass="45294">MATRSGAACYFDIAQCGGSICHTGCYINFENQWASSFRAGNTALLVFISHHECSSPTDASTRRSHPGASRFTPKDLESLPSAGKAYRRTAAGSSSRFWEIRASPGKGLGVFARVPISRGTQLMTEAPLFAVEPPEFYPGKGYKLDDMLAGISNEVGRLSEDDRAVFEDCYEHLEEHEIAEPEAFTAETNDDHQSDSVGSGEPAPLFTHAQKLRHMRIFRTNAYMLPDERSAMFPLVARINHSCAPNAANVWDDESGLRVIWASRDIARGEEIFVSYVPLLRDTPARRARLAQYGFVCGCEVCRAGDDGSGVKEDAKRRRLGRDLAEVEDALEYGGEISASRSRRMAKLAVKTAEELRGHGNGELWGYLEQAYDLAAEFWARTGDDETSEKWRAKAEEMRDLGNVRMKNG</sequence>
<dbReference type="InterPro" id="IPR046341">
    <property type="entry name" value="SET_dom_sf"/>
</dbReference>
<dbReference type="Gene3D" id="2.170.270.10">
    <property type="entry name" value="SET domain"/>
    <property type="match status" value="1"/>
</dbReference>
<dbReference type="SMART" id="SM00317">
    <property type="entry name" value="SET"/>
    <property type="match status" value="1"/>
</dbReference>
<accession>A0A136IW43</accession>
<evidence type="ECO:0000259" key="2">
    <source>
        <dbReference type="PROSITE" id="PS50280"/>
    </source>
</evidence>
<dbReference type="OrthoDB" id="438641at2759"/>
<gene>
    <name evidence="3" type="ORF">Micbo1qcDRAFT_235460</name>
</gene>
<dbReference type="PANTHER" id="PTHR47332">
    <property type="entry name" value="SET DOMAIN-CONTAINING PROTEIN 5"/>
    <property type="match status" value="1"/>
</dbReference>
<name>A0A136IW43_9PEZI</name>
<protein>
    <recommendedName>
        <fullName evidence="2">SET domain-containing protein</fullName>
    </recommendedName>
</protein>
<reference evidence="4" key="1">
    <citation type="submission" date="2016-02" db="EMBL/GenBank/DDBJ databases">
        <title>Draft genome sequence of Microdochium bolleyi, a fungal endophyte of beachgrass.</title>
        <authorList>
            <consortium name="DOE Joint Genome Institute"/>
            <person name="David A.S."/>
            <person name="May G."/>
            <person name="Haridas S."/>
            <person name="Lim J."/>
            <person name="Wang M."/>
            <person name="Labutti K."/>
            <person name="Lipzen A."/>
            <person name="Barry K."/>
            <person name="Grigoriev I.V."/>
        </authorList>
    </citation>
    <scope>NUCLEOTIDE SEQUENCE [LARGE SCALE GENOMIC DNA]</scope>
    <source>
        <strain evidence="4">J235TASD1</strain>
    </source>
</reference>